<feature type="transmembrane region" description="Helical" evidence="2">
    <location>
        <begin position="20"/>
        <end position="41"/>
    </location>
</feature>
<organism evidence="3 4">
    <name type="scientific">Taxus chinensis</name>
    <name type="common">Chinese yew</name>
    <name type="synonym">Taxus wallichiana var. chinensis</name>
    <dbReference type="NCBI Taxonomy" id="29808"/>
    <lineage>
        <taxon>Eukaryota</taxon>
        <taxon>Viridiplantae</taxon>
        <taxon>Streptophyta</taxon>
        <taxon>Embryophyta</taxon>
        <taxon>Tracheophyta</taxon>
        <taxon>Spermatophyta</taxon>
        <taxon>Pinopsida</taxon>
        <taxon>Pinidae</taxon>
        <taxon>Conifers II</taxon>
        <taxon>Cupressales</taxon>
        <taxon>Taxaceae</taxon>
        <taxon>Taxus</taxon>
    </lineage>
</organism>
<evidence type="ECO:0000256" key="1">
    <source>
        <dbReference type="SAM" id="MobiDB-lite"/>
    </source>
</evidence>
<feature type="non-terminal residue" evidence="3">
    <location>
        <position position="106"/>
    </location>
</feature>
<feature type="region of interest" description="Disordered" evidence="1">
    <location>
        <begin position="82"/>
        <end position="106"/>
    </location>
</feature>
<keyword evidence="2" id="KW-0472">Membrane</keyword>
<gene>
    <name evidence="3" type="ORF">KI387_002260</name>
</gene>
<dbReference type="EMBL" id="JAHRHJ020000001">
    <property type="protein sequence ID" value="KAH9330152.1"/>
    <property type="molecule type" value="Genomic_DNA"/>
</dbReference>
<evidence type="ECO:0000256" key="2">
    <source>
        <dbReference type="SAM" id="Phobius"/>
    </source>
</evidence>
<comment type="caution">
    <text evidence="3">The sequence shown here is derived from an EMBL/GenBank/DDBJ whole genome shotgun (WGS) entry which is preliminary data.</text>
</comment>
<protein>
    <submittedName>
        <fullName evidence="3">Uncharacterized protein</fullName>
    </submittedName>
</protein>
<proteinExistence type="predicted"/>
<name>A0AA38GYE7_TAXCH</name>
<dbReference type="Proteomes" id="UP000824469">
    <property type="component" value="Unassembled WGS sequence"/>
</dbReference>
<accession>A0AA38GYE7</accession>
<keyword evidence="2" id="KW-1133">Transmembrane helix</keyword>
<evidence type="ECO:0000313" key="4">
    <source>
        <dbReference type="Proteomes" id="UP000824469"/>
    </source>
</evidence>
<keyword evidence="2" id="KW-0812">Transmembrane</keyword>
<dbReference type="AlphaFoldDB" id="A0AA38GYE7"/>
<reference evidence="3 4" key="1">
    <citation type="journal article" date="2021" name="Nat. Plants">
        <title>The Taxus genome provides insights into paclitaxel biosynthesis.</title>
        <authorList>
            <person name="Xiong X."/>
            <person name="Gou J."/>
            <person name="Liao Q."/>
            <person name="Li Y."/>
            <person name="Zhou Q."/>
            <person name="Bi G."/>
            <person name="Li C."/>
            <person name="Du R."/>
            <person name="Wang X."/>
            <person name="Sun T."/>
            <person name="Guo L."/>
            <person name="Liang H."/>
            <person name="Lu P."/>
            <person name="Wu Y."/>
            <person name="Zhang Z."/>
            <person name="Ro D.K."/>
            <person name="Shang Y."/>
            <person name="Huang S."/>
            <person name="Yan J."/>
        </authorList>
    </citation>
    <scope>NUCLEOTIDE SEQUENCE [LARGE SCALE GENOMIC DNA]</scope>
    <source>
        <strain evidence="3">Ta-2019</strain>
    </source>
</reference>
<keyword evidence="4" id="KW-1185">Reference proteome</keyword>
<feature type="non-terminal residue" evidence="3">
    <location>
        <position position="1"/>
    </location>
</feature>
<sequence length="106" mass="11684">KSGLEKDREYRRVRTSLPNLLLELMTLLCCACEIPTLLISISPSRSSTHVLMQMANTYPSPHSARQAAIGFASPLDTIPENYHDPLNIETSVDGEETAGPSVEKEE</sequence>
<evidence type="ECO:0000313" key="3">
    <source>
        <dbReference type="EMBL" id="KAH9330152.1"/>
    </source>
</evidence>